<feature type="transmembrane region" description="Helical" evidence="5">
    <location>
        <begin position="107"/>
        <end position="125"/>
    </location>
</feature>
<dbReference type="OrthoDB" id="10032492at2759"/>
<dbReference type="GO" id="GO:0005886">
    <property type="term" value="C:plasma membrane"/>
    <property type="evidence" value="ECO:0007669"/>
    <property type="project" value="TreeGrafter"/>
</dbReference>
<name>M2QXS3_CERS8</name>
<sequence length="188" mass="20506">MRRRERVFSGLAILGSFIGGAGLILLSIFDTGRHPSLHRVFLLVFIVGVGLSALFTIAEYRWISHDFVEVRKLKIAYVMKGIIAVILILCAIAFAVTLYVAPNVGAILEWVIAFGYTFFLLTFVYDLRMAKGVHKGELSRQRLLAMRQSGEGGEAMREVNVAGGNAPGPINAPPAAYGGRGYNAYNNA</sequence>
<evidence type="ECO:0000256" key="3">
    <source>
        <dbReference type="ARBA" id="ARBA00022989"/>
    </source>
</evidence>
<proteinExistence type="predicted"/>
<evidence type="ECO:0000256" key="2">
    <source>
        <dbReference type="ARBA" id="ARBA00022692"/>
    </source>
</evidence>
<evidence type="ECO:0000313" key="8">
    <source>
        <dbReference type="Proteomes" id="UP000016930"/>
    </source>
</evidence>
<feature type="transmembrane region" description="Helical" evidence="5">
    <location>
        <begin position="7"/>
        <end position="29"/>
    </location>
</feature>
<dbReference type="Pfam" id="PF10277">
    <property type="entry name" value="Frag1"/>
    <property type="match status" value="1"/>
</dbReference>
<protein>
    <recommendedName>
        <fullName evidence="6">CWH43-like N-terminal domain-containing protein</fullName>
    </recommendedName>
</protein>
<feature type="transmembrane region" description="Helical" evidence="5">
    <location>
        <begin position="75"/>
        <end position="101"/>
    </location>
</feature>
<keyword evidence="3 5" id="KW-1133">Transmembrane helix</keyword>
<dbReference type="PANTHER" id="PTHR21324">
    <property type="entry name" value="FASTING-INDUCIBLE INTEGRAL MEMBRANE PROTEIN TM6P1-RELATED"/>
    <property type="match status" value="1"/>
</dbReference>
<feature type="domain" description="CWH43-like N-terminal" evidence="6">
    <location>
        <begin position="3"/>
        <end position="128"/>
    </location>
</feature>
<keyword evidence="4 5" id="KW-0472">Membrane</keyword>
<keyword evidence="8" id="KW-1185">Reference proteome</keyword>
<dbReference type="PANTHER" id="PTHR21324:SF2">
    <property type="entry name" value="EG:22E5.9 PROTEIN"/>
    <property type="match status" value="1"/>
</dbReference>
<dbReference type="InterPro" id="IPR019402">
    <property type="entry name" value="CWH43_N"/>
</dbReference>
<dbReference type="STRING" id="914234.M2QXS3"/>
<comment type="subcellular location">
    <subcellularLocation>
        <location evidence="1">Endomembrane system</location>
        <topology evidence="1">Multi-pass membrane protein</topology>
    </subcellularLocation>
</comment>
<dbReference type="HOGENOM" id="CLU_123971_0_0_1"/>
<dbReference type="Proteomes" id="UP000016930">
    <property type="component" value="Unassembled WGS sequence"/>
</dbReference>
<evidence type="ECO:0000256" key="4">
    <source>
        <dbReference type="ARBA" id="ARBA00023136"/>
    </source>
</evidence>
<gene>
    <name evidence="7" type="ORF">CERSUDRAFT_89211</name>
</gene>
<evidence type="ECO:0000259" key="6">
    <source>
        <dbReference type="Pfam" id="PF10277"/>
    </source>
</evidence>
<dbReference type="InterPro" id="IPR050911">
    <property type="entry name" value="DRAM/TMEM150_Autophagy_Mod"/>
</dbReference>
<reference evidence="7 8" key="1">
    <citation type="journal article" date="2012" name="Proc. Natl. Acad. Sci. U.S.A.">
        <title>Comparative genomics of Ceriporiopsis subvermispora and Phanerochaete chrysosporium provide insight into selective ligninolysis.</title>
        <authorList>
            <person name="Fernandez-Fueyo E."/>
            <person name="Ruiz-Duenas F.J."/>
            <person name="Ferreira P."/>
            <person name="Floudas D."/>
            <person name="Hibbett D.S."/>
            <person name="Canessa P."/>
            <person name="Larrondo L.F."/>
            <person name="James T.Y."/>
            <person name="Seelenfreund D."/>
            <person name="Lobos S."/>
            <person name="Polanco R."/>
            <person name="Tello M."/>
            <person name="Honda Y."/>
            <person name="Watanabe T."/>
            <person name="Watanabe T."/>
            <person name="Ryu J.S."/>
            <person name="Kubicek C.P."/>
            <person name="Schmoll M."/>
            <person name="Gaskell J."/>
            <person name="Hammel K.E."/>
            <person name="St John F.J."/>
            <person name="Vanden Wymelenberg A."/>
            <person name="Sabat G."/>
            <person name="Splinter BonDurant S."/>
            <person name="Syed K."/>
            <person name="Yadav J.S."/>
            <person name="Doddapaneni H."/>
            <person name="Subramanian V."/>
            <person name="Lavin J.L."/>
            <person name="Oguiza J.A."/>
            <person name="Perez G."/>
            <person name="Pisabarro A.G."/>
            <person name="Ramirez L."/>
            <person name="Santoyo F."/>
            <person name="Master E."/>
            <person name="Coutinho P.M."/>
            <person name="Henrissat B."/>
            <person name="Lombard V."/>
            <person name="Magnuson J.K."/>
            <person name="Kuees U."/>
            <person name="Hori C."/>
            <person name="Igarashi K."/>
            <person name="Samejima M."/>
            <person name="Held B.W."/>
            <person name="Barry K.W."/>
            <person name="LaButti K.M."/>
            <person name="Lapidus A."/>
            <person name="Lindquist E.A."/>
            <person name="Lucas S.M."/>
            <person name="Riley R."/>
            <person name="Salamov A.A."/>
            <person name="Hoffmeister D."/>
            <person name="Schwenk D."/>
            <person name="Hadar Y."/>
            <person name="Yarden O."/>
            <person name="de Vries R.P."/>
            <person name="Wiebenga A."/>
            <person name="Stenlid J."/>
            <person name="Eastwood D."/>
            <person name="Grigoriev I.V."/>
            <person name="Berka R.M."/>
            <person name="Blanchette R.A."/>
            <person name="Kersten P."/>
            <person name="Martinez A.T."/>
            <person name="Vicuna R."/>
            <person name="Cullen D."/>
        </authorList>
    </citation>
    <scope>NUCLEOTIDE SEQUENCE [LARGE SCALE GENOMIC DNA]</scope>
    <source>
        <strain evidence="7 8">B</strain>
    </source>
</reference>
<dbReference type="EMBL" id="KB445820">
    <property type="protein sequence ID" value="EMD31336.1"/>
    <property type="molecule type" value="Genomic_DNA"/>
</dbReference>
<dbReference type="GO" id="GO:0012505">
    <property type="term" value="C:endomembrane system"/>
    <property type="evidence" value="ECO:0007669"/>
    <property type="project" value="UniProtKB-SubCell"/>
</dbReference>
<dbReference type="AlphaFoldDB" id="M2QXS3"/>
<feature type="transmembrane region" description="Helical" evidence="5">
    <location>
        <begin position="41"/>
        <end position="63"/>
    </location>
</feature>
<accession>M2QXS3</accession>
<evidence type="ECO:0000256" key="1">
    <source>
        <dbReference type="ARBA" id="ARBA00004127"/>
    </source>
</evidence>
<evidence type="ECO:0000256" key="5">
    <source>
        <dbReference type="SAM" id="Phobius"/>
    </source>
</evidence>
<organism evidence="7 8">
    <name type="scientific">Ceriporiopsis subvermispora (strain B)</name>
    <name type="common">White-rot fungus</name>
    <name type="synonym">Gelatoporia subvermispora</name>
    <dbReference type="NCBI Taxonomy" id="914234"/>
    <lineage>
        <taxon>Eukaryota</taxon>
        <taxon>Fungi</taxon>
        <taxon>Dikarya</taxon>
        <taxon>Basidiomycota</taxon>
        <taxon>Agaricomycotina</taxon>
        <taxon>Agaricomycetes</taxon>
        <taxon>Polyporales</taxon>
        <taxon>Gelatoporiaceae</taxon>
        <taxon>Gelatoporia</taxon>
    </lineage>
</organism>
<keyword evidence="2 5" id="KW-0812">Transmembrane</keyword>
<evidence type="ECO:0000313" key="7">
    <source>
        <dbReference type="EMBL" id="EMD31336.1"/>
    </source>
</evidence>